<dbReference type="Pfam" id="PF00415">
    <property type="entry name" value="RCC1"/>
    <property type="match status" value="2"/>
</dbReference>
<dbReference type="SMART" id="SM00449">
    <property type="entry name" value="SPRY"/>
    <property type="match status" value="2"/>
</dbReference>
<feature type="repeat" description="RCC1" evidence="4">
    <location>
        <begin position="404"/>
        <end position="460"/>
    </location>
</feature>
<evidence type="ECO:0000313" key="8">
    <source>
        <dbReference type="EMBL" id="KAF0697446.1"/>
    </source>
</evidence>
<reference evidence="8" key="2">
    <citation type="submission" date="2019-06" db="EMBL/GenBank/DDBJ databases">
        <title>Genomics analysis of Aphanomyces spp. identifies a new class of oomycete effector associated with host adaptation.</title>
        <authorList>
            <person name="Gaulin E."/>
        </authorList>
    </citation>
    <scope>NUCLEOTIDE SEQUENCE</scope>
    <source>
        <strain evidence="8">CBS 578.67</strain>
    </source>
</reference>
<dbReference type="Pfam" id="PF00622">
    <property type="entry name" value="SPRY"/>
    <property type="match status" value="2"/>
</dbReference>
<feature type="region of interest" description="Disordered" evidence="5">
    <location>
        <begin position="17"/>
        <end position="48"/>
    </location>
</feature>
<dbReference type="InterPro" id="IPR000569">
    <property type="entry name" value="HECT_dom"/>
</dbReference>
<comment type="caution">
    <text evidence="3">Lacks conserved residue(s) required for the propagation of feature annotation.</text>
</comment>
<reference evidence="9 10" key="1">
    <citation type="submission" date="2019-03" db="EMBL/GenBank/DDBJ databases">
        <authorList>
            <person name="Gaulin E."/>
            <person name="Dumas B."/>
        </authorList>
    </citation>
    <scope>NUCLEOTIDE SEQUENCE [LARGE SCALE GENOMIC DNA]</scope>
    <source>
        <strain evidence="9">CBS 568.67</strain>
    </source>
</reference>
<feature type="domain" description="HECT" evidence="7">
    <location>
        <begin position="3395"/>
        <end position="3696"/>
    </location>
</feature>
<dbReference type="PRINTS" id="PR00633">
    <property type="entry name" value="RCCNDNSATION"/>
</dbReference>
<dbReference type="InterPro" id="IPR001870">
    <property type="entry name" value="B30.2/SPRY"/>
</dbReference>
<name>A0A485KUQ5_9STRA</name>
<dbReference type="InterPro" id="IPR051210">
    <property type="entry name" value="Ub_ligase/GEF_domain"/>
</dbReference>
<organism evidence="9 10">
    <name type="scientific">Aphanomyces stellatus</name>
    <dbReference type="NCBI Taxonomy" id="120398"/>
    <lineage>
        <taxon>Eukaryota</taxon>
        <taxon>Sar</taxon>
        <taxon>Stramenopiles</taxon>
        <taxon>Oomycota</taxon>
        <taxon>Saprolegniomycetes</taxon>
        <taxon>Saprolegniales</taxon>
        <taxon>Verrucalvaceae</taxon>
        <taxon>Aphanomyces</taxon>
    </lineage>
</organism>
<keyword evidence="2 3" id="KW-0833">Ubl conjugation pathway</keyword>
<dbReference type="EMBL" id="VJMH01005318">
    <property type="protein sequence ID" value="KAF0697446.1"/>
    <property type="molecule type" value="Genomic_DNA"/>
</dbReference>
<dbReference type="CDD" id="cd11709">
    <property type="entry name" value="SPRY"/>
    <property type="match status" value="1"/>
</dbReference>
<dbReference type="PANTHER" id="PTHR22870">
    <property type="entry name" value="REGULATOR OF CHROMOSOME CONDENSATION"/>
    <property type="match status" value="1"/>
</dbReference>
<evidence type="ECO:0000313" key="10">
    <source>
        <dbReference type="Proteomes" id="UP000332933"/>
    </source>
</evidence>
<dbReference type="InterPro" id="IPR043136">
    <property type="entry name" value="B30.2/SPRY_sf"/>
</dbReference>
<sequence>MEITFLTSEQYVEDRYKDLRRKRPEEKEMLDGTADGETRPPSASTSAAKRFDALKSPRTPSYGVLFLPHLPADEQVQLHRAVHELEAMWPVTLLDKKLTLLHMTLDHMVLATRSPRDPPASSGGNEKKLSIGTSATSLEALPLSTQLAVKLFFRLIQTIRSRSQASGQYGTLLRLIHQLPRMLVDLPPLALCVDQHALTSDRSIFEEIFSTVQQVAPSTREDMEAAFSTLVGLGVKRGRLYYLLLVVRLLLETDPTLPMQLAMPFLRELVDAKAQDTDHTEDEGHAVGYLMSFGKGDHGKLGHGTCNHPTCADHKCTENKIVPTMLESTRDVMFKKIDSLSTHSVAVSVAGELFTWGNGEKFRLGHGDASKEYLPRLVEAFRDKPRVKDVACGLGHTVVLLVTGDVYAWGNGGNGRLGLGDTVDQSAPTKVPFPDESDRDKWSIAAVFCGASHSLAITQHGRLFSWGKNNQGQCGHGHTNDQLMPAEVLYFDEMELRVSTVAGGWEHTLICTTSGKAYACGCGYKDSRRAGLPPVLGLGLNDTERRVKPALIPVLDQCVAVACGWDHSLALTKDGSVYSWGSGSNGKLGHGDEDNRDTPTKIQGLDGKTIQDVKAGCEHTTAITATGDMYTWGHSDSGRLGHGDNLTRKTPCFVESFAWQGYRPVSIAVGDKYNLVIVQSVADGKATNQFASPTKSPSVATVPSAAVLDESVPLTASILTRQMMGQLDRLASAYMPQDNDQLLDKLRLLHMHPTTSPAAMAYAVDVSNETFELLVDIIAASTATQDPVDDDPKAVETKYKASASPLVLTSLRLIKVNLYHLLSCPQVTLAPSMLEKLYTMLQALATSPATDEGQEMVNQCAADALKIGFQIFYPTGVAQHELLWQLMHMTQSSELILLQALTDRLCQDYVIVDLMTRLFAKSHTCVSTVPLSDTQWNKDDLSCMDLMVLMTRLLKQCAPADSDEPRMQLQLKMLAVLQTHLFSAWNSSFCTHCVSHVLSPYLECLFTEGLNLLRKVHKGLLKDSDLSKLQPTFFHMLVPLAVECIAASHLRSHTGLGKSLLPVLLPMLKLLDEITYKMSEDAKLNNQAVPAIDWIAELESACALLVGRYVSMLVSLPHPAIDAHTGAPLCLKYVCRHGTMREDHQEDLLRKWEAAHVYEIEHELQPPEPLPNDVTLVDHMAILDWVQGHGVLDDFHKYMLHFVDSCPATVEVIPLAIVIWHGGWLPSVFACIASIGTTELKSESEKPPPPTPLLHIWQWVIQLCSTFECPSWDVLRVQGKLLLQYYPCQCVFAPDAEIDIPHDVCRHSHCSVQPMAKLTISLPQLLQVLSEPIPHLPVTTPAGLPLKLAGLSILHDLLCKLTSNDAKCELLRVFIEPAEVAGGHLSLSYNAWQEPRVEFHPMGSKKDMDVTPLQVLEHDMHTQYGIAHHRKLNKALENLYIRLAKLVASPESTMLLKKRALNLWCVDFHDISILRHSGILHSLGELLQHEASVLSVCPQMNIDDAIHNSIHGLPASLCLPPRMRPVEKLVYMSTATYNLHAMCWHVFTWLSKQFMLSEDQSLMLNALRPSASAKALLCASPRKRLSLPPKLIVSTLEESIDHMYQVLLQELAKTKDSLALWNAQATQMAACIKESQALLLADPHIVSSVNSVFMSTNEKAPENGWTLCLWVHVEDYSSIPLILVANGDAPQFQMALTIEDQGRLGLQWNSTARVTSTQPLTQRGWTHVACTFSKEATEIYINGVLDTKTMGEYSVAVHPTFTVGGLVDPLKPEHHTSHILLDDLTIHGTLLSVHEIQSLASTGSLLFRIKQRQILDRYCTSLLSLLAWLALVKAPPMASEIPLLLTLLPLCPPSAHPLLFQLLACVLPPVAPLLSIPSVAQTLLAFLIDQFGLAWFSSTNVLHGPPDLYQALTVRKDNCVSHLLRAGHFESDGVASWLVLEQPLKSKSLSLLRSTRASLVESFVMLFRSLLHSPAWATELFNSYSLDAPDMIVTPTRASVATTAKDSNVVSLVLSIYVLGGYVNPMPPPLKMHDAMLGFVEWVLKHPVCIDGHGSSADDMEQDIQIAIYTHLRVGLLRLSKGQSDQLAVAEMLLTSQSIVSDLLSLAIQPLPTALAGVFGKEYDIVSKMENVHALIDWIADESNEDKTKKRVVVETLAAVLFERLPYMNGADVTPWWVLNAAQNLHVLGGEVEIDEYRIKGLQHFPTVKLNGVSITADTGIWYYEVVLLSDGLMQIGWIDTLFESDALQGQGVGDHTNSWAYDGFRRKKWNVGALDYGERWHSGDVIGVLLDTDRYEMQYFINGRPLGVAFEGLRLNHAVFPAMSLNVDQSVQFHFTANQFLYLPPLDKIQPVSSAILGHVCEHQTTSTNRDGQEQETRRTELIEGLIGLGFPPEWALRCARETSMDLSESGAIAWIMEQMENDANATARPTQHGFDISAQNLQQLDGFVDEKKKPTVPDFAVPAAIDATPTNPFLSEEFCEDAYGEEHFPPPTLPRTSHEAKPNDITAAFVLGLADTCRDEEILPLYLIAESALSISYAQDTINHLVQHTRRATAPGFPETLFLEFVQHVIAKHPPETEKRGNYGRILQTMCRANPRFVTLLVEDMMRHFQGASTTEFAHTSFVAGASRRMQIPRVTLTTGSLQPTTNVNMEWACWLSQVLFTFARGHANAKPIVFAPIVWQTLLKASMSSNATLRHRTLGVMTAFLQANNEAMDVASIQLDHVIEWLAAKVRKEKPTRTLFSEYTQSLFHLVVTLDSLLPSDAPLPPTCTSDLVVEHVTTSSVVVSSAGSALPEGTRFQLATHSVVNGRFGVSAFEDIVDPLIVTNAATHALNSLQPDTTYCLRAVAPALDASVDEATHVVTFQTPCESVLELDPTAMGSNLELLNHNMTVRNRVNKKWHAVRASVAYTSGVHSWDVRIDKCVSKNIFVGICTADASVENYIGSDACGWGFLANKAVWHNKSKLQTYGDIFKQGDVVTVTLNLDRGTLSFARNGDSFGVGVEHLHASDVAYFPALSMYNKDDQVTFLPHETLKAAAPSGVASVMRAVRDMQRLARLFDTPDDIVYDEWVRWTQGQLQYVVTAQHEVVVVDVTDDACASFGFRHGDVVFTAKGMCTVLGVADHVLWHHMDLHAASGRQFGHWNVQTCRDMLARPTEFPVTQHHVDRTTTTPPIQVPSAADFVARQAVWTHELDDALVNHLQQLADIKSYESVFDVPAADIAVATCGIHPTVSSLDCLVRAGVVLHVSRLLRDLVPFVTSLSPSPLLSRCRRVCVQSIAQRFIREMVKKTTTLTMPTTTDDMDDDPLEMPKCKLVLPATSCVPYWDHASSTTVVAREASLVLQVSAFCDRCDPRDLRRHYAVPQTSIYASTTQPRTFRVVCDDLPDPSVAYIYVFREIAREVQSERVPLFRPILTARRRLAATMINPAEKDTTGLYYSVGRVMGMAWRADIPLPWFFAPLIWKWLVHEPISLADWVDLSVDDGMLSTALAMATWTSDDFESHQVPFATTTGDGSSSSDVVRLDTRDEYTALVLASLLDPYRAALDAMAAGLASIIPLACLLLLSATQLQRLLASSLDMIQLQERTTYGGDLAKDSPTARGLWKIVHGFSAEDQRYFCRFLVGHNAWHDGVRLEIRSCPPLNLHALLDEPTASGYGYPYVERQCDATCVLYLPEYANHDTLQKKLLLAMTHSDHGSG</sequence>
<protein>
    <submittedName>
        <fullName evidence="9">Aste57867_11869 protein</fullName>
    </submittedName>
</protein>
<dbReference type="Pfam" id="PF25390">
    <property type="entry name" value="WD40_RLD"/>
    <property type="match status" value="1"/>
</dbReference>
<dbReference type="InterPro" id="IPR000408">
    <property type="entry name" value="Reg_chr_condens"/>
</dbReference>
<keyword evidence="1" id="KW-0677">Repeat</keyword>
<proteinExistence type="predicted"/>
<evidence type="ECO:0000256" key="5">
    <source>
        <dbReference type="SAM" id="MobiDB-lite"/>
    </source>
</evidence>
<dbReference type="Gene3D" id="3.90.1750.10">
    <property type="entry name" value="Hect, E3 ligase catalytic domains"/>
    <property type="match status" value="1"/>
</dbReference>
<evidence type="ECO:0000256" key="4">
    <source>
        <dbReference type="PROSITE-ProRule" id="PRU00235"/>
    </source>
</evidence>
<feature type="domain" description="B30.2/SPRY" evidence="6">
    <location>
        <begin position="2147"/>
        <end position="2341"/>
    </location>
</feature>
<dbReference type="SUPFAM" id="SSF50985">
    <property type="entry name" value="RCC1/BLIP-II"/>
    <property type="match status" value="2"/>
</dbReference>
<dbReference type="OrthoDB" id="195558at2759"/>
<dbReference type="PROSITE" id="PS50237">
    <property type="entry name" value="HECT"/>
    <property type="match status" value="1"/>
</dbReference>
<dbReference type="InterPro" id="IPR003877">
    <property type="entry name" value="SPRY_dom"/>
</dbReference>
<dbReference type="Pfam" id="PF13385">
    <property type="entry name" value="Laminin_G_3"/>
    <property type="match status" value="1"/>
</dbReference>
<evidence type="ECO:0000256" key="2">
    <source>
        <dbReference type="ARBA" id="ARBA00022786"/>
    </source>
</evidence>
<dbReference type="InterPro" id="IPR013320">
    <property type="entry name" value="ConA-like_dom_sf"/>
</dbReference>
<dbReference type="Gene3D" id="2.130.10.30">
    <property type="entry name" value="Regulator of chromosome condensation 1/beta-lactamase-inhibitor protein II"/>
    <property type="match status" value="2"/>
</dbReference>
<dbReference type="PROSITE" id="PS50188">
    <property type="entry name" value="B302_SPRY"/>
    <property type="match status" value="2"/>
</dbReference>
<dbReference type="GO" id="GO:0004842">
    <property type="term" value="F:ubiquitin-protein transferase activity"/>
    <property type="evidence" value="ECO:0007669"/>
    <property type="project" value="InterPro"/>
</dbReference>
<evidence type="ECO:0000256" key="3">
    <source>
        <dbReference type="PROSITE-ProRule" id="PRU00104"/>
    </source>
</evidence>
<dbReference type="InterPro" id="IPR058923">
    <property type="entry name" value="RCC1-like_dom"/>
</dbReference>
<evidence type="ECO:0000259" key="6">
    <source>
        <dbReference type="PROSITE" id="PS50188"/>
    </source>
</evidence>
<feature type="repeat" description="RCC1" evidence="4">
    <location>
        <begin position="461"/>
        <end position="514"/>
    </location>
</feature>
<feature type="repeat" description="RCC1" evidence="4">
    <location>
        <begin position="575"/>
        <end position="626"/>
    </location>
</feature>
<dbReference type="PANTHER" id="PTHR22870:SF466">
    <property type="entry name" value="ANKYRIN REPEAT-CONTAINING PROTEIN"/>
    <property type="match status" value="1"/>
</dbReference>
<feature type="repeat" description="RCC1" evidence="4">
    <location>
        <begin position="627"/>
        <end position="680"/>
    </location>
</feature>
<feature type="compositionally biased region" description="Basic and acidic residues" evidence="5">
    <location>
        <begin position="17"/>
        <end position="30"/>
    </location>
</feature>
<feature type="repeat" description="RCC1" evidence="4">
    <location>
        <begin position="351"/>
        <end position="403"/>
    </location>
</feature>
<evidence type="ECO:0000313" key="9">
    <source>
        <dbReference type="EMBL" id="VFT88724.1"/>
    </source>
</evidence>
<dbReference type="Gene3D" id="3.30.2410.10">
    <property type="entry name" value="Hect, E3 ligase catalytic domain"/>
    <property type="match status" value="1"/>
</dbReference>
<dbReference type="EMBL" id="CAADRA010005339">
    <property type="protein sequence ID" value="VFT88724.1"/>
    <property type="molecule type" value="Genomic_DNA"/>
</dbReference>
<feature type="domain" description="B30.2/SPRY" evidence="6">
    <location>
        <begin position="2852"/>
        <end position="3035"/>
    </location>
</feature>
<dbReference type="Pfam" id="PF00632">
    <property type="entry name" value="HECT"/>
    <property type="match status" value="1"/>
</dbReference>
<dbReference type="Proteomes" id="UP000332933">
    <property type="component" value="Unassembled WGS sequence"/>
</dbReference>
<dbReference type="Gene3D" id="2.60.120.200">
    <property type="match status" value="1"/>
</dbReference>
<dbReference type="Gene3D" id="2.60.120.920">
    <property type="match status" value="2"/>
</dbReference>
<evidence type="ECO:0000256" key="1">
    <source>
        <dbReference type="ARBA" id="ARBA00022737"/>
    </source>
</evidence>
<dbReference type="SUPFAM" id="SSF56204">
    <property type="entry name" value="Hect, E3 ligase catalytic domain"/>
    <property type="match status" value="1"/>
</dbReference>
<dbReference type="SMART" id="SM00119">
    <property type="entry name" value="HECTc"/>
    <property type="match status" value="1"/>
</dbReference>
<accession>A0A485KUQ5</accession>
<dbReference type="Gene3D" id="3.30.2160.10">
    <property type="entry name" value="Hect, E3 ligase catalytic domain"/>
    <property type="match status" value="1"/>
</dbReference>
<dbReference type="SUPFAM" id="SSF49899">
    <property type="entry name" value="Concanavalin A-like lectins/glucanases"/>
    <property type="match status" value="3"/>
</dbReference>
<dbReference type="PROSITE" id="PS00626">
    <property type="entry name" value="RCC1_2"/>
    <property type="match status" value="2"/>
</dbReference>
<dbReference type="PROSITE" id="PS50012">
    <property type="entry name" value="RCC1_3"/>
    <property type="match status" value="7"/>
</dbReference>
<feature type="repeat" description="RCC1" evidence="4">
    <location>
        <begin position="515"/>
        <end position="574"/>
    </location>
</feature>
<dbReference type="InterPro" id="IPR009091">
    <property type="entry name" value="RCC1/BLIP-II"/>
</dbReference>
<evidence type="ECO:0000259" key="7">
    <source>
        <dbReference type="PROSITE" id="PS50237"/>
    </source>
</evidence>
<gene>
    <name evidence="9" type="primary">Aste57867_11869</name>
    <name evidence="8" type="ORF">As57867_011824</name>
    <name evidence="9" type="ORF">ASTE57867_11869</name>
</gene>
<dbReference type="InterPro" id="IPR035983">
    <property type="entry name" value="Hect_E3_ubiquitin_ligase"/>
</dbReference>
<feature type="repeat" description="RCC1" evidence="4">
    <location>
        <begin position="288"/>
        <end position="350"/>
    </location>
</feature>
<keyword evidence="10" id="KW-1185">Reference proteome</keyword>